<keyword evidence="1" id="KW-0175">Coiled coil</keyword>
<feature type="region of interest" description="Disordered" evidence="2">
    <location>
        <begin position="235"/>
        <end position="258"/>
    </location>
</feature>
<dbReference type="EnsemblMetazoa" id="XM_020005559.1">
    <property type="protein sequence ID" value="XP_019861118.1"/>
    <property type="gene ID" value="LOC109589480"/>
</dbReference>
<dbReference type="Proteomes" id="UP000007879">
    <property type="component" value="Unassembled WGS sequence"/>
</dbReference>
<feature type="coiled-coil region" evidence="1">
    <location>
        <begin position="15"/>
        <end position="49"/>
    </location>
</feature>
<organism evidence="3 4">
    <name type="scientific">Amphimedon queenslandica</name>
    <name type="common">Sponge</name>
    <dbReference type="NCBI Taxonomy" id="400682"/>
    <lineage>
        <taxon>Eukaryota</taxon>
        <taxon>Metazoa</taxon>
        <taxon>Porifera</taxon>
        <taxon>Demospongiae</taxon>
        <taxon>Heteroscleromorpha</taxon>
        <taxon>Haplosclerida</taxon>
        <taxon>Niphatidae</taxon>
        <taxon>Amphimedon</taxon>
    </lineage>
</organism>
<dbReference type="KEGG" id="aqu:109589480"/>
<name>A0AAN0JVL5_AMPQE</name>
<evidence type="ECO:0000313" key="3">
    <source>
        <dbReference type="EnsemblMetazoa" id="XP_019861118.1"/>
    </source>
</evidence>
<accession>A0AAN0JVL5</accession>
<dbReference type="GeneID" id="109589480"/>
<dbReference type="RefSeq" id="XP_019861118.1">
    <property type="nucleotide sequence ID" value="XM_020005559.1"/>
</dbReference>
<keyword evidence="4" id="KW-1185">Reference proteome</keyword>
<proteinExistence type="predicted"/>
<protein>
    <recommendedName>
        <fullName evidence="5">C2H2-type domain-containing protein</fullName>
    </recommendedName>
</protein>
<reference evidence="3" key="2">
    <citation type="submission" date="2024-06" db="UniProtKB">
        <authorList>
            <consortium name="EnsemblMetazoa"/>
        </authorList>
    </citation>
    <scope>IDENTIFICATION</scope>
</reference>
<evidence type="ECO:0000313" key="4">
    <source>
        <dbReference type="Proteomes" id="UP000007879"/>
    </source>
</evidence>
<dbReference type="AlphaFoldDB" id="A0AAN0JVL5"/>
<evidence type="ECO:0000256" key="2">
    <source>
        <dbReference type="SAM" id="MobiDB-lite"/>
    </source>
</evidence>
<evidence type="ECO:0008006" key="5">
    <source>
        <dbReference type="Google" id="ProtNLM"/>
    </source>
</evidence>
<reference evidence="4" key="1">
    <citation type="journal article" date="2010" name="Nature">
        <title>The Amphimedon queenslandica genome and the evolution of animal complexity.</title>
        <authorList>
            <person name="Srivastava M."/>
            <person name="Simakov O."/>
            <person name="Chapman J."/>
            <person name="Fahey B."/>
            <person name="Gauthier M.E."/>
            <person name="Mitros T."/>
            <person name="Richards G.S."/>
            <person name="Conaco C."/>
            <person name="Dacre M."/>
            <person name="Hellsten U."/>
            <person name="Larroux C."/>
            <person name="Putnam N.H."/>
            <person name="Stanke M."/>
            <person name="Adamska M."/>
            <person name="Darling A."/>
            <person name="Degnan S.M."/>
            <person name="Oakley T.H."/>
            <person name="Plachetzki D.C."/>
            <person name="Zhai Y."/>
            <person name="Adamski M."/>
            <person name="Calcino A."/>
            <person name="Cummins S.F."/>
            <person name="Goodstein D.M."/>
            <person name="Harris C."/>
            <person name="Jackson D.J."/>
            <person name="Leys S.P."/>
            <person name="Shu S."/>
            <person name="Woodcroft B.J."/>
            <person name="Vervoort M."/>
            <person name="Kosik K.S."/>
            <person name="Manning G."/>
            <person name="Degnan B.M."/>
            <person name="Rokhsar D.S."/>
        </authorList>
    </citation>
    <scope>NUCLEOTIDE SEQUENCE [LARGE SCALE GENOMIC DNA]</scope>
</reference>
<evidence type="ECO:0000256" key="1">
    <source>
        <dbReference type="SAM" id="Coils"/>
    </source>
</evidence>
<sequence length="295" mass="34210">MYSQQQLAQQFDTLSANYEKLLAAYHEEQAKLEDQIERMRKANKVLFEKLKGHNTSTDSSQAHISSRRNDVPGGNYYQMSTQASSGPGVKGESDEMDHSYRAYSDHLNEKPQFTAEEMAALFKKSVQPEYYEMESGYDEQEAEKEKIKIDKELEEIDQLRQKTPFLQRLLKAADKDDDKGRPLDPNLVCPKCCKQYRVGQIQKLKRHINAQCSNEESDESDEEIDKDEEEIRQMAEQRRKEMQGPSTAEVLFNDDDDSSLPYDPNLVCPKCGKQYRVGEIQKLRRHMNEFCTGIR</sequence>